<feature type="binding site" evidence="12">
    <location>
        <position position="205"/>
    </location>
    <ligand>
        <name>pyruvate</name>
        <dbReference type="ChEBI" id="CHEBI:15361"/>
    </ligand>
</feature>
<feature type="active site" description="Proton donor/acceptor" evidence="12">
    <location>
        <position position="135"/>
    </location>
</feature>
<dbReference type="HAMAP" id="MF_00418">
    <property type="entry name" value="DapA"/>
    <property type="match status" value="1"/>
</dbReference>
<evidence type="ECO:0000256" key="5">
    <source>
        <dbReference type="ARBA" id="ARBA00022490"/>
    </source>
</evidence>
<comment type="function">
    <text evidence="1 12">Catalyzes the condensation of (S)-aspartate-beta-semialdehyde [(S)-ASA] and pyruvate to 4-hydroxy-tetrahydrodipicolinate (HTPA).</text>
</comment>
<comment type="caution">
    <text evidence="12">Was originally thought to be a dihydrodipicolinate synthase (DHDPS), catalyzing the condensation of (S)-aspartate-beta-semialdehyde [(S)-ASA] and pyruvate to dihydrodipicolinate (DHDP). However, it was shown in E.coli that the product of the enzymatic reaction is not dihydrodipicolinate but in fact (4S)-4-hydroxy-2,3,4,5-tetrahydro-(2S)-dipicolinic acid (HTPA), and that the consecutive dehydration reaction leading to DHDP is not spontaneous but catalyzed by DapB.</text>
</comment>
<dbReference type="InterPro" id="IPR013785">
    <property type="entry name" value="Aldolase_TIM"/>
</dbReference>
<dbReference type="Proteomes" id="UP001596620">
    <property type="component" value="Unassembled WGS sequence"/>
</dbReference>
<comment type="caution">
    <text evidence="14">The sequence shown here is derived from an EMBL/GenBank/DDBJ whole genome shotgun (WGS) entry which is preliminary data.</text>
</comment>
<evidence type="ECO:0000256" key="8">
    <source>
        <dbReference type="ARBA" id="ARBA00023154"/>
    </source>
</evidence>
<dbReference type="CDD" id="cd00950">
    <property type="entry name" value="DHDPS"/>
    <property type="match status" value="1"/>
</dbReference>
<evidence type="ECO:0000256" key="4">
    <source>
        <dbReference type="ARBA" id="ARBA00012086"/>
    </source>
</evidence>
<evidence type="ECO:0000256" key="7">
    <source>
        <dbReference type="ARBA" id="ARBA00022915"/>
    </source>
</evidence>
<proteinExistence type="inferred from homology"/>
<dbReference type="GO" id="GO:0008840">
    <property type="term" value="F:4-hydroxy-tetrahydrodipicolinate synthase activity"/>
    <property type="evidence" value="ECO:0007669"/>
    <property type="project" value="UniProtKB-EC"/>
</dbReference>
<gene>
    <name evidence="12 14" type="primary">dapA</name>
    <name evidence="14" type="ORF">ACFQU8_01145</name>
</gene>
<keyword evidence="8 12" id="KW-0457">Lysine biosynthesis</keyword>
<keyword evidence="9 12" id="KW-0456">Lyase</keyword>
<dbReference type="EMBL" id="JBHTGR010000001">
    <property type="protein sequence ID" value="MFC7745847.1"/>
    <property type="molecule type" value="Genomic_DNA"/>
</dbReference>
<dbReference type="InterPro" id="IPR020625">
    <property type="entry name" value="Schiff_base-form_aldolases_AS"/>
</dbReference>
<comment type="subcellular location">
    <subcellularLocation>
        <location evidence="12">Cytoplasm</location>
    </subcellularLocation>
</comment>
<dbReference type="InterPro" id="IPR002220">
    <property type="entry name" value="DapA-like"/>
</dbReference>
<evidence type="ECO:0000256" key="11">
    <source>
        <dbReference type="ARBA" id="ARBA00047836"/>
    </source>
</evidence>
<dbReference type="RefSeq" id="WP_382357369.1">
    <property type="nucleotide sequence ID" value="NZ_JBHTGR010000001.1"/>
</dbReference>
<organism evidence="14 15">
    <name type="scientific">Lentibacillus kimchii</name>
    <dbReference type="NCBI Taxonomy" id="1542911"/>
    <lineage>
        <taxon>Bacteria</taxon>
        <taxon>Bacillati</taxon>
        <taxon>Bacillota</taxon>
        <taxon>Bacilli</taxon>
        <taxon>Bacillales</taxon>
        <taxon>Bacillaceae</taxon>
        <taxon>Lentibacillus</taxon>
    </lineage>
</organism>
<dbReference type="InterPro" id="IPR020624">
    <property type="entry name" value="Schiff_base-form_aldolases_CS"/>
</dbReference>
<feature type="binding site" evidence="12">
    <location>
        <position position="47"/>
    </location>
    <ligand>
        <name>pyruvate</name>
        <dbReference type="ChEBI" id="CHEBI:15361"/>
    </ligand>
</feature>
<comment type="catalytic activity">
    <reaction evidence="11 12">
        <text>L-aspartate 4-semialdehyde + pyruvate = (2S,4S)-4-hydroxy-2,3,4,5-tetrahydrodipicolinate + H2O + H(+)</text>
        <dbReference type="Rhea" id="RHEA:34171"/>
        <dbReference type="ChEBI" id="CHEBI:15361"/>
        <dbReference type="ChEBI" id="CHEBI:15377"/>
        <dbReference type="ChEBI" id="CHEBI:15378"/>
        <dbReference type="ChEBI" id="CHEBI:67139"/>
        <dbReference type="ChEBI" id="CHEBI:537519"/>
        <dbReference type="EC" id="4.3.3.7"/>
    </reaction>
</comment>
<keyword evidence="15" id="KW-1185">Reference proteome</keyword>
<reference evidence="15" key="1">
    <citation type="journal article" date="2019" name="Int. J. Syst. Evol. Microbiol.">
        <title>The Global Catalogue of Microorganisms (GCM) 10K type strain sequencing project: providing services to taxonomists for standard genome sequencing and annotation.</title>
        <authorList>
            <consortium name="The Broad Institute Genomics Platform"/>
            <consortium name="The Broad Institute Genome Sequencing Center for Infectious Disease"/>
            <person name="Wu L."/>
            <person name="Ma J."/>
        </authorList>
    </citation>
    <scope>NUCLEOTIDE SEQUENCE [LARGE SCALE GENOMIC DNA]</scope>
    <source>
        <strain evidence="15">JCM 30234</strain>
    </source>
</reference>
<protein>
    <recommendedName>
        <fullName evidence="4 12">4-hydroxy-tetrahydrodipicolinate synthase</fullName>
        <shortName evidence="12">HTPA synthase</shortName>
        <ecNumber evidence="4 12">4.3.3.7</ecNumber>
    </recommendedName>
</protein>
<evidence type="ECO:0000256" key="1">
    <source>
        <dbReference type="ARBA" id="ARBA00003294"/>
    </source>
</evidence>
<dbReference type="PANTHER" id="PTHR12128">
    <property type="entry name" value="DIHYDRODIPICOLINATE SYNTHASE"/>
    <property type="match status" value="1"/>
</dbReference>
<feature type="site" description="Part of a proton relay during catalysis" evidence="12">
    <location>
        <position position="109"/>
    </location>
</feature>
<sequence>MMDFGRILTAMVTPFDTDNQIDFDKATALIEYLLNNGSEGLVIGGTTGESPTLSADEKVALFKHTVEVVNHRVPVIAGTGSNDTHASVTLTKSAEEVGVDGVMLVAPYYNKPNQEGLFQHFSAIAQETSLPVILYNVPGRTAVNMTADTITRLSTIANITAVKDASGNLDQVSAVIDQTPDEFSVYSGEDSMTLPMLSVGADGVISVVSHIAGNDLQQMVYAHKAGNVREASRIHRQLLPVMKGLFAQPSPVPVKTALTMKGVETGGVRLPLIPLTDTERTHLKTLIES</sequence>
<evidence type="ECO:0000256" key="6">
    <source>
        <dbReference type="ARBA" id="ARBA00022605"/>
    </source>
</evidence>
<name>A0ABW2UU70_9BACI</name>
<dbReference type="PROSITE" id="PS00666">
    <property type="entry name" value="DHDPS_2"/>
    <property type="match status" value="1"/>
</dbReference>
<comment type="similarity">
    <text evidence="3 12 13">Belongs to the DapA family.</text>
</comment>
<dbReference type="NCBIfam" id="TIGR00674">
    <property type="entry name" value="dapA"/>
    <property type="match status" value="1"/>
</dbReference>
<keyword evidence="6 12" id="KW-0028">Amino-acid biosynthesis</keyword>
<dbReference type="PANTHER" id="PTHR12128:SF66">
    <property type="entry name" value="4-HYDROXY-2-OXOGLUTARATE ALDOLASE, MITOCHONDRIAL"/>
    <property type="match status" value="1"/>
</dbReference>
<comment type="subunit">
    <text evidence="12">Homotetramer; dimer of dimers.</text>
</comment>
<keyword evidence="5 12" id="KW-0963">Cytoplasm</keyword>
<evidence type="ECO:0000256" key="10">
    <source>
        <dbReference type="ARBA" id="ARBA00023270"/>
    </source>
</evidence>
<evidence type="ECO:0000256" key="13">
    <source>
        <dbReference type="PIRNR" id="PIRNR001365"/>
    </source>
</evidence>
<feature type="site" description="Part of a proton relay during catalysis" evidence="12">
    <location>
        <position position="46"/>
    </location>
</feature>
<dbReference type="InterPro" id="IPR005263">
    <property type="entry name" value="DapA"/>
</dbReference>
<evidence type="ECO:0000256" key="2">
    <source>
        <dbReference type="ARBA" id="ARBA00005120"/>
    </source>
</evidence>
<evidence type="ECO:0000256" key="3">
    <source>
        <dbReference type="ARBA" id="ARBA00007592"/>
    </source>
</evidence>
<dbReference type="Pfam" id="PF00701">
    <property type="entry name" value="DHDPS"/>
    <property type="match status" value="1"/>
</dbReference>
<accession>A0ABW2UU70</accession>
<dbReference type="SMART" id="SM01130">
    <property type="entry name" value="DHDPS"/>
    <property type="match status" value="1"/>
</dbReference>
<evidence type="ECO:0000256" key="9">
    <source>
        <dbReference type="ARBA" id="ARBA00023239"/>
    </source>
</evidence>
<dbReference type="SUPFAM" id="SSF51569">
    <property type="entry name" value="Aldolase"/>
    <property type="match status" value="1"/>
</dbReference>
<evidence type="ECO:0000313" key="14">
    <source>
        <dbReference type="EMBL" id="MFC7745847.1"/>
    </source>
</evidence>
<evidence type="ECO:0000313" key="15">
    <source>
        <dbReference type="Proteomes" id="UP001596620"/>
    </source>
</evidence>
<keyword evidence="10 12" id="KW-0704">Schiff base</keyword>
<keyword evidence="7 12" id="KW-0220">Diaminopimelate biosynthesis</keyword>
<dbReference type="Gene3D" id="3.20.20.70">
    <property type="entry name" value="Aldolase class I"/>
    <property type="match status" value="1"/>
</dbReference>
<dbReference type="EC" id="4.3.3.7" evidence="4 12"/>
<feature type="active site" description="Schiff-base intermediate with substrate" evidence="12">
    <location>
        <position position="163"/>
    </location>
</feature>
<comment type="pathway">
    <text evidence="2 12">Amino-acid biosynthesis; L-lysine biosynthesis via DAP pathway; (S)-tetrahydrodipicolinate from L-aspartate: step 3/4.</text>
</comment>
<dbReference type="PIRSF" id="PIRSF001365">
    <property type="entry name" value="DHDPS"/>
    <property type="match status" value="1"/>
</dbReference>
<dbReference type="PROSITE" id="PS00665">
    <property type="entry name" value="DHDPS_1"/>
    <property type="match status" value="1"/>
</dbReference>
<dbReference type="PRINTS" id="PR00146">
    <property type="entry name" value="DHPICSNTHASE"/>
</dbReference>
<evidence type="ECO:0000256" key="12">
    <source>
        <dbReference type="HAMAP-Rule" id="MF_00418"/>
    </source>
</evidence>